<comment type="caution">
    <text evidence="2">The sequence shown here is derived from an EMBL/GenBank/DDBJ whole genome shotgun (WGS) entry which is preliminary data.</text>
</comment>
<dbReference type="InterPro" id="IPR031161">
    <property type="entry name" value="Peptidase_M60_dom"/>
</dbReference>
<feature type="domain" description="Peptidase M60" evidence="1">
    <location>
        <begin position="1"/>
        <end position="62"/>
    </location>
</feature>
<dbReference type="AlphaFoldDB" id="A0A0Q0SYT5"/>
<reference evidence="2 3" key="1">
    <citation type="submission" date="2015-10" db="EMBL/GenBank/DDBJ databases">
        <title>Pseudomonas helleri sp. nov. and Pseudomonas weihenstephanensis sp. nov., isolated from raw cows milk.</title>
        <authorList>
            <person name="Von Neubeck M."/>
            <person name="Huptas C."/>
            <person name="Wenning M."/>
            <person name="Scherer S."/>
        </authorList>
    </citation>
    <scope>NUCLEOTIDE SEQUENCE [LARGE SCALE GENOMIC DNA]</scope>
    <source>
        <strain evidence="2 3">BSTT44</strain>
    </source>
</reference>
<organism evidence="2 3">
    <name type="scientific">Pseudomonas endophytica</name>
    <dbReference type="NCBI Taxonomy" id="1563157"/>
    <lineage>
        <taxon>Bacteria</taxon>
        <taxon>Pseudomonadati</taxon>
        <taxon>Pseudomonadota</taxon>
        <taxon>Gammaproteobacteria</taxon>
        <taxon>Pseudomonadales</taxon>
        <taxon>Pseudomonadaceae</taxon>
        <taxon>Pseudomonas</taxon>
    </lineage>
</organism>
<name>A0A0Q0SYT5_9PSED</name>
<dbReference type="InterPro" id="IPR042279">
    <property type="entry name" value="Pep_M60_3"/>
</dbReference>
<keyword evidence="3" id="KW-1185">Reference proteome</keyword>
<dbReference type="InterPro" id="IPR036116">
    <property type="entry name" value="FN3_sf"/>
</dbReference>
<dbReference type="SUPFAM" id="SSF49265">
    <property type="entry name" value="Fibronectin type III"/>
    <property type="match status" value="1"/>
</dbReference>
<dbReference type="Gene3D" id="2.60.40.10">
    <property type="entry name" value="Immunoglobulins"/>
    <property type="match status" value="3"/>
</dbReference>
<evidence type="ECO:0000259" key="1">
    <source>
        <dbReference type="Pfam" id="PF13402"/>
    </source>
</evidence>
<evidence type="ECO:0000313" key="2">
    <source>
        <dbReference type="EMBL" id="KQB51938.1"/>
    </source>
</evidence>
<dbReference type="EMBL" id="LLWH01000216">
    <property type="protein sequence ID" value="KQB51938.1"/>
    <property type="molecule type" value="Genomic_DNA"/>
</dbReference>
<dbReference type="Pfam" id="PF13402">
    <property type="entry name" value="Peptidase_M60"/>
    <property type="match status" value="1"/>
</dbReference>
<dbReference type="Gene3D" id="1.10.390.30">
    <property type="entry name" value="Peptidase M60, enhancin-like domain 3"/>
    <property type="match status" value="1"/>
</dbReference>
<proteinExistence type="predicted"/>
<accession>A0A0Q0SYT5</accession>
<sequence>MFDQLRRGFGNNFYAHLSQQFRIENAKGIPEPVNDFAVRQHFMVTAANVTGRNLTPFFEEWGMQMDDATRSELAKFPDLKEKIWNNFDRKTDKLERNLPPLEVPCTLTSPVQGAIFGVGHMPKYRGKGAPGATITVEQGLRSGGWEEVGTATVDSSGDWSLLGAGLTAGEREARATQTNGGSGFARNTFTVMDKMPRYPVTLTSPAGGASFDVNHEPVYRGRGTPGTAVTIEQGPLTGAWYNVGTAYVNINGDWSLSGEKLTAGKREVRVTQQYGGDCFASNSFTVTERIEHPVTLTSPAEGAVIDPDHFPRYSGSATPGAIITVHQGEITGGWSYVGTITVDSSGEWSLIGQNLPAGEREARAIQESNGSSSHYNPFTVKHVVKVPITLTTPAAGASFDESHLPVYSGKGTPNATITVEQGLRTGNWFTVGATIVNPSGNWSLTGHQLAFGQREVRATQNYDSSDFVRRDFTVTREVAPVTLTSPEESAVFEENSLPLYAGRGTPGALVIIEDGPKGGSWNSVGTTWVDHSGDWSLTGHRLGVGEKVIRATQYIGGESSSDKVYFSVKDQGPLEFPTPPRNLRYEWTSATTCRLSWDSSTGDSNEDKMTYYITLRSSIWHPTKDTAYNFTGAILPSYTAHVYATQLSPEGVKRSEEITVVVKR</sequence>
<gene>
    <name evidence="2" type="ORF">AQS70_16365</name>
</gene>
<dbReference type="STRING" id="1563157.AQS70_16365"/>
<dbReference type="Proteomes" id="UP000050342">
    <property type="component" value="Unassembled WGS sequence"/>
</dbReference>
<evidence type="ECO:0000313" key="3">
    <source>
        <dbReference type="Proteomes" id="UP000050342"/>
    </source>
</evidence>
<protein>
    <recommendedName>
        <fullName evidence="1">Peptidase M60 domain-containing protein</fullName>
    </recommendedName>
</protein>
<dbReference type="InterPro" id="IPR013783">
    <property type="entry name" value="Ig-like_fold"/>
</dbReference>